<proteinExistence type="evidence at transcript level"/>
<evidence type="ECO:0000256" key="2">
    <source>
        <dbReference type="SAM" id="MobiDB-lite"/>
    </source>
</evidence>
<feature type="compositionally biased region" description="Basic and acidic residues" evidence="2">
    <location>
        <begin position="57"/>
        <end position="66"/>
    </location>
</feature>
<reference evidence="3" key="1">
    <citation type="submission" date="2007-06" db="EMBL/GenBank/DDBJ databases">
        <title>Full length cDNA sequences from Sitka Spruce (Picea sitchensis).</title>
        <authorList>
            <person name="Ralph S.G."/>
            <person name="Chun H.E."/>
            <person name="Liao N."/>
            <person name="Ali J."/>
            <person name="Reid K."/>
            <person name="Kolosova N."/>
            <person name="Cooper N."/>
            <person name="Cullis C."/>
            <person name="Jancsik S."/>
            <person name="Moore R."/>
            <person name="Mayo M."/>
            <person name="Wagner S."/>
            <person name="Holt R.A."/>
            <person name="Jones S.J.M."/>
            <person name="Marra M.A."/>
            <person name="Ritland C.E."/>
            <person name="Ritland K."/>
            <person name="Bohlmann J."/>
        </authorList>
    </citation>
    <scope>NUCLEOTIDE SEQUENCE</scope>
    <source>
        <tissue evidence="3">Bark</tissue>
    </source>
</reference>
<feature type="coiled-coil region" evidence="1">
    <location>
        <begin position="349"/>
        <end position="397"/>
    </location>
</feature>
<dbReference type="PANTHER" id="PTHR34462">
    <property type="entry name" value="OS05G0587400 PROTEIN"/>
    <property type="match status" value="1"/>
</dbReference>
<name>B8LQL6_PICSI</name>
<evidence type="ECO:0000256" key="1">
    <source>
        <dbReference type="SAM" id="Coils"/>
    </source>
</evidence>
<dbReference type="PANTHER" id="PTHR34462:SF1">
    <property type="entry name" value="OS05G0587400 PROTEIN"/>
    <property type="match status" value="1"/>
</dbReference>
<keyword evidence="1" id="KW-0175">Coiled coil</keyword>
<protein>
    <submittedName>
        <fullName evidence="3">Uncharacterized protein</fullName>
    </submittedName>
</protein>
<feature type="region of interest" description="Disordered" evidence="2">
    <location>
        <begin position="55"/>
        <end position="84"/>
    </location>
</feature>
<sequence length="406" mass="45415">MRSSEKNGKSRKSAFVQNSMQNAPQEGLNWVVILGGTIASALSVTLGRKLKQALENNRQRDTKELNEPEGSSATKRTSGVHPMRSNLDYGTQGGVVCIHCFPGAYDGAVEMKLGPQDANFQFDDRVGAHTISPQRCKLSEIQIYSESTENSPLWVSPEQLDLPKVHLHQSNSSESVCTSDTGSDVFSKRDVIHRLREQLKRRDEMILEMQAQITDQQQILSNQISQMTNLQSQLDAANRELFGTEREIQRLRKAIADHCAGHAVEMSCSSGSMITNYTMVDHSMSKSIADLKGSTVGSAELCNGGTQRFHEQKLQEQTYDLKTPDVKVWNLIEDLPCVSLNRNGEMTKHEDTLESVKDLERELAELKRLVSGKNYLIEAYENQRVELCTQLKELQLKLGTQMASVL</sequence>
<feature type="coiled-coil region" evidence="1">
    <location>
        <begin position="192"/>
        <end position="254"/>
    </location>
</feature>
<evidence type="ECO:0000313" key="3">
    <source>
        <dbReference type="EMBL" id="ABR17946.1"/>
    </source>
</evidence>
<dbReference type="AlphaFoldDB" id="B8LQL6"/>
<dbReference type="EMBL" id="EF678169">
    <property type="protein sequence ID" value="ABR17946.1"/>
    <property type="molecule type" value="mRNA"/>
</dbReference>
<accession>B8LQL6</accession>
<organism evidence="3">
    <name type="scientific">Picea sitchensis</name>
    <name type="common">Sitka spruce</name>
    <name type="synonym">Pinus sitchensis</name>
    <dbReference type="NCBI Taxonomy" id="3332"/>
    <lineage>
        <taxon>Eukaryota</taxon>
        <taxon>Viridiplantae</taxon>
        <taxon>Streptophyta</taxon>
        <taxon>Embryophyta</taxon>
        <taxon>Tracheophyta</taxon>
        <taxon>Spermatophyta</taxon>
        <taxon>Pinopsida</taxon>
        <taxon>Pinidae</taxon>
        <taxon>Conifers I</taxon>
        <taxon>Pinales</taxon>
        <taxon>Pinaceae</taxon>
        <taxon>Picea</taxon>
    </lineage>
</organism>